<evidence type="ECO:0000313" key="1">
    <source>
        <dbReference type="EMBL" id="KAG0411557.1"/>
    </source>
</evidence>
<proteinExistence type="predicted"/>
<organism evidence="1 2">
    <name type="scientific">Ixodes persulcatus</name>
    <name type="common">Taiga tick</name>
    <dbReference type="NCBI Taxonomy" id="34615"/>
    <lineage>
        <taxon>Eukaryota</taxon>
        <taxon>Metazoa</taxon>
        <taxon>Ecdysozoa</taxon>
        <taxon>Arthropoda</taxon>
        <taxon>Chelicerata</taxon>
        <taxon>Arachnida</taxon>
        <taxon>Acari</taxon>
        <taxon>Parasitiformes</taxon>
        <taxon>Ixodida</taxon>
        <taxon>Ixodoidea</taxon>
        <taxon>Ixodidae</taxon>
        <taxon>Ixodinae</taxon>
        <taxon>Ixodes</taxon>
    </lineage>
</organism>
<sequence>FPLGSQTAPAVHTQIDWDRYFNSLLVDKVTLDEPIIVVVPEFVKQFESLILRTPARTVANYMVWRVVLQSYGTLGKPWRERLQAFIGVLTGQTRERARWEQCMGSLTGYLGMALSSLYVRHFFQEDSKDAALDMVKFILKEFMAILNDIDWMDEQTRKRARAKAKAIQPYIGYPEELLNDALVEEHYRNVTLQPDAYFENIMRLRKWSTDYAFGQLRKPHIKGKWKKLAQVAVVNAYYNSLENCISKCCVAGRR</sequence>
<evidence type="ECO:0000313" key="2">
    <source>
        <dbReference type="Proteomes" id="UP000805193"/>
    </source>
</evidence>
<keyword evidence="2" id="KW-1185">Reference proteome</keyword>
<comment type="caution">
    <text evidence="1">The sequence shown here is derived from an EMBL/GenBank/DDBJ whole genome shotgun (WGS) entry which is preliminary data.</text>
</comment>
<accession>A0AC60NWR2</accession>
<reference evidence="1 2" key="1">
    <citation type="journal article" date="2020" name="Cell">
        <title>Large-Scale Comparative Analyses of Tick Genomes Elucidate Their Genetic Diversity and Vector Capacities.</title>
        <authorList>
            <consortium name="Tick Genome and Microbiome Consortium (TIGMIC)"/>
            <person name="Jia N."/>
            <person name="Wang J."/>
            <person name="Shi W."/>
            <person name="Du L."/>
            <person name="Sun Y."/>
            <person name="Zhan W."/>
            <person name="Jiang J.F."/>
            <person name="Wang Q."/>
            <person name="Zhang B."/>
            <person name="Ji P."/>
            <person name="Bell-Sakyi L."/>
            <person name="Cui X.M."/>
            <person name="Yuan T.T."/>
            <person name="Jiang B.G."/>
            <person name="Yang W.F."/>
            <person name="Lam T.T."/>
            <person name="Chang Q.C."/>
            <person name="Ding S.J."/>
            <person name="Wang X.J."/>
            <person name="Zhu J.G."/>
            <person name="Ruan X.D."/>
            <person name="Zhao L."/>
            <person name="Wei J.T."/>
            <person name="Ye R.Z."/>
            <person name="Que T.C."/>
            <person name="Du C.H."/>
            <person name="Zhou Y.H."/>
            <person name="Cheng J.X."/>
            <person name="Dai P.F."/>
            <person name="Guo W.B."/>
            <person name="Han X.H."/>
            <person name="Huang E.J."/>
            <person name="Li L.F."/>
            <person name="Wei W."/>
            <person name="Gao Y.C."/>
            <person name="Liu J.Z."/>
            <person name="Shao H.Z."/>
            <person name="Wang X."/>
            <person name="Wang C.C."/>
            <person name="Yang T.C."/>
            <person name="Huo Q.B."/>
            <person name="Li W."/>
            <person name="Chen H.Y."/>
            <person name="Chen S.E."/>
            <person name="Zhou L.G."/>
            <person name="Ni X.B."/>
            <person name="Tian J.H."/>
            <person name="Sheng Y."/>
            <person name="Liu T."/>
            <person name="Pan Y.S."/>
            <person name="Xia L.Y."/>
            <person name="Li J."/>
            <person name="Zhao F."/>
            <person name="Cao W.C."/>
        </authorList>
    </citation>
    <scope>NUCLEOTIDE SEQUENCE [LARGE SCALE GENOMIC DNA]</scope>
    <source>
        <strain evidence="1">Iper-2018</strain>
    </source>
</reference>
<dbReference type="Proteomes" id="UP000805193">
    <property type="component" value="Unassembled WGS sequence"/>
</dbReference>
<protein>
    <submittedName>
        <fullName evidence="1">Uncharacterized protein</fullName>
    </submittedName>
</protein>
<dbReference type="EMBL" id="JABSTQ010011420">
    <property type="protein sequence ID" value="KAG0411557.1"/>
    <property type="molecule type" value="Genomic_DNA"/>
</dbReference>
<name>A0AC60NWR2_IXOPE</name>
<feature type="non-terminal residue" evidence="1">
    <location>
        <position position="254"/>
    </location>
</feature>
<feature type="non-terminal residue" evidence="1">
    <location>
        <position position="1"/>
    </location>
</feature>
<gene>
    <name evidence="1" type="ORF">HPB47_011287</name>
</gene>